<dbReference type="EMBL" id="CAFB01000037">
    <property type="protein sequence ID" value="CCD29045.1"/>
    <property type="molecule type" value="Genomic_DNA"/>
</dbReference>
<dbReference type="InterPro" id="IPR035968">
    <property type="entry name" value="ATP_synth_F1_ATPase_gsu"/>
</dbReference>
<dbReference type="FunFam" id="1.10.287.80:FF:000005">
    <property type="entry name" value="ATP synthase gamma chain"/>
    <property type="match status" value="1"/>
</dbReference>
<dbReference type="GO" id="GO:0016787">
    <property type="term" value="F:hydrolase activity"/>
    <property type="evidence" value="ECO:0007669"/>
    <property type="project" value="UniProtKB-KW"/>
</dbReference>
<dbReference type="Proteomes" id="UP000054051">
    <property type="component" value="Unassembled WGS sequence"/>
</dbReference>
<dbReference type="GO" id="GO:0005886">
    <property type="term" value="C:plasma membrane"/>
    <property type="evidence" value="ECO:0007669"/>
    <property type="project" value="UniProtKB-SubCell"/>
</dbReference>
<dbReference type="PRINTS" id="PR00126">
    <property type="entry name" value="ATPASEGAMMA"/>
</dbReference>
<evidence type="ECO:0000256" key="11">
    <source>
        <dbReference type="ARBA" id="ARBA00023310"/>
    </source>
</evidence>
<comment type="subcellular location">
    <subcellularLocation>
        <location evidence="12">Cell membrane</location>
        <topology evidence="12">Peripheral membrane protein</topology>
    </subcellularLocation>
    <subcellularLocation>
        <location evidence="2">Membrane</location>
        <topology evidence="2">Peripheral membrane protein</topology>
    </subcellularLocation>
</comment>
<evidence type="ECO:0000256" key="12">
    <source>
        <dbReference type="HAMAP-Rule" id="MF_00815"/>
    </source>
</evidence>
<accession>G2J8E8</accession>
<dbReference type="PROSITE" id="PS00153">
    <property type="entry name" value="ATPASE_GAMMA"/>
    <property type="match status" value="1"/>
</dbReference>
<keyword evidence="8 12" id="KW-0406">Ion transport</keyword>
<comment type="caution">
    <text evidence="13">The sequence shown here is derived from an EMBL/GenBank/DDBJ whole genome shotgun (WGS) entry which is preliminary data.</text>
</comment>
<keyword evidence="11 12" id="KW-0066">ATP synthesis</keyword>
<evidence type="ECO:0000256" key="1">
    <source>
        <dbReference type="ARBA" id="ARBA00003456"/>
    </source>
</evidence>
<dbReference type="PANTHER" id="PTHR11693:SF22">
    <property type="entry name" value="ATP SYNTHASE SUBUNIT GAMMA, MITOCHONDRIAL"/>
    <property type="match status" value="1"/>
</dbReference>
<keyword evidence="13" id="KW-0378">Hydrolase</keyword>
<comment type="subunit">
    <text evidence="4 12">F-type ATPases have 2 components, CF(1) - the catalytic core - and CF(0) - the membrane proton channel. CF(1) has five subunits: alpha(3), beta(3), gamma(1), delta(1), epsilon(1). CF(0) has three main subunits: a, b and c.</text>
</comment>
<evidence type="ECO:0000256" key="10">
    <source>
        <dbReference type="ARBA" id="ARBA00023196"/>
    </source>
</evidence>
<evidence type="ECO:0000256" key="4">
    <source>
        <dbReference type="ARBA" id="ARBA00011648"/>
    </source>
</evidence>
<comment type="similarity">
    <text evidence="3 12">Belongs to the ATPase gamma chain family.</text>
</comment>
<evidence type="ECO:0000256" key="5">
    <source>
        <dbReference type="ARBA" id="ARBA00022448"/>
    </source>
</evidence>
<reference evidence="13 14" key="1">
    <citation type="submission" date="2011-08" db="EMBL/GenBank/DDBJ databases">
        <title>The genome of the obligate endobacterium of an arbuscular mycorrhizal fungus reveals an interphylum network of nutritional interactions.</title>
        <authorList>
            <person name="Ghignone S."/>
            <person name="Salvioli A."/>
            <person name="Anca I."/>
            <person name="Lumini E."/>
            <person name="Ortu G."/>
            <person name="Petiti L."/>
            <person name="Cruveiller S."/>
            <person name="Bianciotto V."/>
            <person name="Piffanelli P."/>
            <person name="Lanfranco L."/>
            <person name="Bonfante P."/>
        </authorList>
    </citation>
    <scope>NUCLEOTIDE SEQUENCE [LARGE SCALE GENOMIC DNA]</scope>
    <source>
        <strain evidence="13 14">BEG34</strain>
    </source>
</reference>
<dbReference type="Gene3D" id="1.10.287.80">
    <property type="entry name" value="ATP synthase, gamma subunit, helix hairpin domain"/>
    <property type="match status" value="2"/>
</dbReference>
<dbReference type="NCBIfam" id="NF004144">
    <property type="entry name" value="PRK05621.1-1"/>
    <property type="match status" value="1"/>
</dbReference>
<evidence type="ECO:0000256" key="7">
    <source>
        <dbReference type="ARBA" id="ARBA00022781"/>
    </source>
</evidence>
<dbReference type="Gene3D" id="3.40.1380.10">
    <property type="match status" value="1"/>
</dbReference>
<dbReference type="RefSeq" id="WP_006682288.1">
    <property type="nucleotide sequence ID" value="NZ_CAFB01000037.1"/>
</dbReference>
<dbReference type="InterPro" id="IPR000131">
    <property type="entry name" value="ATP_synth_F1_gsu"/>
</dbReference>
<dbReference type="PANTHER" id="PTHR11693">
    <property type="entry name" value="ATP SYNTHASE GAMMA CHAIN"/>
    <property type="match status" value="1"/>
</dbReference>
<evidence type="ECO:0000256" key="6">
    <source>
        <dbReference type="ARBA" id="ARBA00022475"/>
    </source>
</evidence>
<dbReference type="OrthoDB" id="9812769at2"/>
<dbReference type="SUPFAM" id="SSF52943">
    <property type="entry name" value="ATP synthase (F1-ATPase), gamma subunit"/>
    <property type="match status" value="1"/>
</dbReference>
<dbReference type="GO" id="GO:0042777">
    <property type="term" value="P:proton motive force-driven plasma membrane ATP synthesis"/>
    <property type="evidence" value="ECO:0007669"/>
    <property type="project" value="UniProtKB-UniRule"/>
</dbReference>
<dbReference type="InterPro" id="IPR023632">
    <property type="entry name" value="ATP_synth_F1_gsu_CS"/>
</dbReference>
<organism evidence="13 14">
    <name type="scientific">Candidatus Glomeribacter gigasporarum BEG34</name>
    <dbReference type="NCBI Taxonomy" id="1070319"/>
    <lineage>
        <taxon>Bacteria</taxon>
        <taxon>Pseudomonadati</taxon>
        <taxon>Pseudomonadota</taxon>
        <taxon>Betaproteobacteria</taxon>
        <taxon>Burkholderiales</taxon>
        <taxon>Burkholderiaceae</taxon>
        <taxon>Candidatus Glomeribacter</taxon>
    </lineage>
</organism>
<evidence type="ECO:0000256" key="2">
    <source>
        <dbReference type="ARBA" id="ARBA00004170"/>
    </source>
</evidence>
<dbReference type="STRING" id="1070319.CAGGBEG34_200045"/>
<protein>
    <recommendedName>
        <fullName evidence="12">ATP synthase gamma chain</fullName>
    </recommendedName>
    <alternativeName>
        <fullName evidence="12">ATP synthase F1 sector gamma subunit</fullName>
    </alternativeName>
    <alternativeName>
        <fullName evidence="12">F-ATPase gamma subunit</fullName>
    </alternativeName>
</protein>
<evidence type="ECO:0000256" key="8">
    <source>
        <dbReference type="ARBA" id="ARBA00023065"/>
    </source>
</evidence>
<sequence>MAGMKEIRDKVKSVQNTRKITKAMEMVAVSKMRRVQQRMRAARPYADKMRVIAAHLSHANPEYQHLFMVQHPDAKRAGLILVTTDKGLCGSLNTHILRMALAQFKALEAQARAVDATAIGGKGAGFLNRLGANIVSQVTQLGDTPQLERFIGAIKVQLDAYAQGELSAVMLAYTRFVNTMKQAPVIEQLLPLTDAHLDAREAASGSGKAGEPHYQWDYLYEPDPKTVLDALLPRYVETLVYQAVLENMACEQSARMVAMKAASDNAKTVIDDLQLVYNKSRQAAITKELSEIVGGAAAV</sequence>
<evidence type="ECO:0000256" key="9">
    <source>
        <dbReference type="ARBA" id="ARBA00023136"/>
    </source>
</evidence>
<name>G2J8E8_9BURK</name>
<dbReference type="HAMAP" id="MF_00815">
    <property type="entry name" value="ATP_synth_gamma_bact"/>
    <property type="match status" value="1"/>
</dbReference>
<keyword evidence="10 12" id="KW-0139">CF(1)</keyword>
<dbReference type="GO" id="GO:0005524">
    <property type="term" value="F:ATP binding"/>
    <property type="evidence" value="ECO:0007669"/>
    <property type="project" value="UniProtKB-UniRule"/>
</dbReference>
<comment type="function">
    <text evidence="1 12">Produces ATP from ADP in the presence of a proton gradient across the membrane. The gamma chain is believed to be important in regulating ATPase activity and the flow of protons through the CF(0) complex.</text>
</comment>
<evidence type="ECO:0000313" key="14">
    <source>
        <dbReference type="Proteomes" id="UP000054051"/>
    </source>
</evidence>
<dbReference type="CDD" id="cd12151">
    <property type="entry name" value="F1-ATPase_gamma"/>
    <property type="match status" value="1"/>
</dbReference>
<proteinExistence type="inferred from homology"/>
<keyword evidence="9 12" id="KW-0472">Membrane</keyword>
<dbReference type="Pfam" id="PF00231">
    <property type="entry name" value="ATP-synt"/>
    <property type="match status" value="1"/>
</dbReference>
<keyword evidence="14" id="KW-1185">Reference proteome</keyword>
<dbReference type="GO" id="GO:0046933">
    <property type="term" value="F:proton-transporting ATP synthase activity, rotational mechanism"/>
    <property type="evidence" value="ECO:0007669"/>
    <property type="project" value="UniProtKB-UniRule"/>
</dbReference>
<dbReference type="AlphaFoldDB" id="G2J8E8"/>
<dbReference type="eggNOG" id="COG0224">
    <property type="taxonomic scope" value="Bacteria"/>
</dbReference>
<evidence type="ECO:0000256" key="3">
    <source>
        <dbReference type="ARBA" id="ARBA00007681"/>
    </source>
</evidence>
<keyword evidence="7 12" id="KW-0375">Hydrogen ion transport</keyword>
<dbReference type="NCBIfam" id="TIGR01146">
    <property type="entry name" value="ATPsyn_F1gamma"/>
    <property type="match status" value="1"/>
</dbReference>
<keyword evidence="5 12" id="KW-0813">Transport</keyword>
<evidence type="ECO:0000313" key="13">
    <source>
        <dbReference type="EMBL" id="CCD29045.1"/>
    </source>
</evidence>
<dbReference type="GO" id="GO:0045259">
    <property type="term" value="C:proton-transporting ATP synthase complex"/>
    <property type="evidence" value="ECO:0007669"/>
    <property type="project" value="UniProtKB-KW"/>
</dbReference>
<keyword evidence="6 12" id="KW-1003">Cell membrane</keyword>
<gene>
    <name evidence="12 13" type="primary">atpG</name>
    <name evidence="13" type="ORF">CAGGBEG34_200045</name>
</gene>